<feature type="non-terminal residue" evidence="2">
    <location>
        <position position="382"/>
    </location>
</feature>
<name>A0ABQ8JYU3_9APHY</name>
<proteinExistence type="predicted"/>
<organism evidence="2 3">
    <name type="scientific">Rhodofomes roseus</name>
    <dbReference type="NCBI Taxonomy" id="34475"/>
    <lineage>
        <taxon>Eukaryota</taxon>
        <taxon>Fungi</taxon>
        <taxon>Dikarya</taxon>
        <taxon>Basidiomycota</taxon>
        <taxon>Agaricomycotina</taxon>
        <taxon>Agaricomycetes</taxon>
        <taxon>Polyporales</taxon>
        <taxon>Rhodofomes</taxon>
    </lineage>
</organism>
<comment type="caution">
    <text evidence="2">The sequence shown here is derived from an EMBL/GenBank/DDBJ whole genome shotgun (WGS) entry which is preliminary data.</text>
</comment>
<evidence type="ECO:0000313" key="2">
    <source>
        <dbReference type="EMBL" id="KAH9829283.1"/>
    </source>
</evidence>
<reference evidence="2 3" key="1">
    <citation type="journal article" date="2021" name="Environ. Microbiol.">
        <title>Gene family expansions and transcriptome signatures uncover fungal adaptations to wood decay.</title>
        <authorList>
            <person name="Hage H."/>
            <person name="Miyauchi S."/>
            <person name="Viragh M."/>
            <person name="Drula E."/>
            <person name="Min B."/>
            <person name="Chaduli D."/>
            <person name="Navarro D."/>
            <person name="Favel A."/>
            <person name="Norest M."/>
            <person name="Lesage-Meessen L."/>
            <person name="Balint B."/>
            <person name="Merenyi Z."/>
            <person name="de Eugenio L."/>
            <person name="Morin E."/>
            <person name="Martinez A.T."/>
            <person name="Baldrian P."/>
            <person name="Stursova M."/>
            <person name="Martinez M.J."/>
            <person name="Novotny C."/>
            <person name="Magnuson J.K."/>
            <person name="Spatafora J.W."/>
            <person name="Maurice S."/>
            <person name="Pangilinan J."/>
            <person name="Andreopoulos W."/>
            <person name="LaButti K."/>
            <person name="Hundley H."/>
            <person name="Na H."/>
            <person name="Kuo A."/>
            <person name="Barry K."/>
            <person name="Lipzen A."/>
            <person name="Henrissat B."/>
            <person name="Riley R."/>
            <person name="Ahrendt S."/>
            <person name="Nagy L.G."/>
            <person name="Grigoriev I.V."/>
            <person name="Martin F."/>
            <person name="Rosso M.N."/>
        </authorList>
    </citation>
    <scope>NUCLEOTIDE SEQUENCE [LARGE SCALE GENOMIC DNA]</scope>
    <source>
        <strain evidence="2 3">CIRM-BRFM 1785</strain>
    </source>
</reference>
<protein>
    <recommendedName>
        <fullName evidence="1">DUF6570 domain-containing protein</fullName>
    </recommendedName>
</protein>
<evidence type="ECO:0000259" key="1">
    <source>
        <dbReference type="Pfam" id="PF20209"/>
    </source>
</evidence>
<dbReference type="EMBL" id="JADCUA010000040">
    <property type="protein sequence ID" value="KAH9829283.1"/>
    <property type="molecule type" value="Genomic_DNA"/>
</dbReference>
<gene>
    <name evidence="2" type="ORF">C8Q71DRAFT_718439</name>
</gene>
<feature type="domain" description="DUF6570" evidence="1">
    <location>
        <begin position="192"/>
        <end position="325"/>
    </location>
</feature>
<keyword evidence="3" id="KW-1185">Reference proteome</keyword>
<sequence>MGVAALVPLLNYRNLKQLAHTHRVALSVGTRSRLSVVRLLLSHTCSSSCGIRYAVFVSTAIYVPTALPLSESTSNPTPATIPVVSPSDTGCFPPPPLGKEDVAHIVADWCDSINGSSLIECPCAVCGELVLGTSVSTVLRDGLDLSPLVRRGVSAGLAQEPILYPPAVHVRDGLCFLDVCSTCLNGLRHHLLPRRALANGLWVGDVPLCLQSLTFVEKLVISKYRHNACVVEVNQGKGVPGQRKMRANAIIFPQPIGNVYTVLPPPREDLDEVLAILFIGPCVPSEPDYRRTPLLVRHRVIVEALNWLISNHSLYSDVEISYTNLSQYLESEPPVSVLHKTTDGLRPAEGMSVYDQDGELGADSGPCEFVVQSLSADQLVDM</sequence>
<dbReference type="Proteomes" id="UP000814176">
    <property type="component" value="Unassembled WGS sequence"/>
</dbReference>
<accession>A0ABQ8JYU3</accession>
<evidence type="ECO:0000313" key="3">
    <source>
        <dbReference type="Proteomes" id="UP000814176"/>
    </source>
</evidence>
<dbReference type="InterPro" id="IPR046700">
    <property type="entry name" value="DUF6570"/>
</dbReference>
<dbReference type="Pfam" id="PF20209">
    <property type="entry name" value="DUF6570"/>
    <property type="match status" value="1"/>
</dbReference>
<dbReference type="GeneID" id="72001963"/>
<dbReference type="RefSeq" id="XP_047772765.1">
    <property type="nucleotide sequence ID" value="XM_047921231.1"/>
</dbReference>